<dbReference type="Pfam" id="PF03800">
    <property type="entry name" value="Nuf2"/>
    <property type="match status" value="1"/>
</dbReference>
<evidence type="ECO:0000259" key="10">
    <source>
        <dbReference type="Pfam" id="PF03800"/>
    </source>
</evidence>
<evidence type="ECO:0000256" key="9">
    <source>
        <dbReference type="SAM" id="Coils"/>
    </source>
</evidence>
<dbReference type="AlphaFoldDB" id="A0A8J4PTH0"/>
<keyword evidence="7" id="KW-0131">Cell cycle</keyword>
<keyword evidence="12" id="KW-1185">Reference proteome</keyword>
<sequence length="441" mass="52294">MANSLEDLLESIQILHEFKEEDIKKPKPEVMRVFYEKMLKIFLHYDKNTPIAFSAIQVLSNWGAHEEAIIELTFLRSLSKLMKIIGVHDFQYKDVYEPEYRKTKRILYRIVNLAAFREIRVNKLIELQEGSTELMNRKTKVVHNESKIFARLDMLRKEKSHRDSEYDGLEQTYQQQHQEINQYNIDQANLRHEIQQIKDDNEKLEIKNEELITKTDETKQEISLLEDLVIKSPEKIKKNLEDKTLKIKQEKEKIHSIEKDNSLLLSKYEKLEKMSKDIKKILGILSQCSQENEVYKKIKQRSKVSQKKVQDYQKLSKDLDIQLVNLHQAISSTDSSMLKNQEIFKNNKKEFHLSLKQIEAERILLEREKAEVMKKVDENQIIINEIENEMSILERSYKIENQSIIDAFKALTDAMKQYHNIFYKIIEDPPNPLSGDITKLK</sequence>
<keyword evidence="5" id="KW-0498">Mitosis</keyword>
<dbReference type="Gene3D" id="1.10.418.60">
    <property type="entry name" value="Ncd80 complex, Nuf2 subunit"/>
    <property type="match status" value="1"/>
</dbReference>
<reference evidence="11" key="1">
    <citation type="submission" date="2020-01" db="EMBL/GenBank/DDBJ databases">
        <title>Development of genomics and gene disruption for Polysphondylium violaceum indicates a role for the polyketide synthase stlB in stalk morphogenesis.</title>
        <authorList>
            <person name="Narita B."/>
            <person name="Kawabe Y."/>
            <person name="Kin K."/>
            <person name="Saito T."/>
            <person name="Gibbs R."/>
            <person name="Kuspa A."/>
            <person name="Muzny D."/>
            <person name="Queller D."/>
            <person name="Richards S."/>
            <person name="Strassman J."/>
            <person name="Sucgang R."/>
            <person name="Worley K."/>
            <person name="Schaap P."/>
        </authorList>
    </citation>
    <scope>NUCLEOTIDE SEQUENCE</scope>
    <source>
        <strain evidence="11">QSvi11</strain>
    </source>
</reference>
<evidence type="ECO:0000256" key="4">
    <source>
        <dbReference type="ARBA" id="ARBA00022618"/>
    </source>
</evidence>
<evidence type="ECO:0000256" key="8">
    <source>
        <dbReference type="ARBA" id="ARBA00023328"/>
    </source>
</evidence>
<keyword evidence="3" id="KW-0158">Chromosome</keyword>
<accession>A0A8J4PTH0</accession>
<keyword evidence="4" id="KW-0132">Cell division</keyword>
<keyword evidence="8" id="KW-0137">Centromere</keyword>
<evidence type="ECO:0000313" key="11">
    <source>
        <dbReference type="EMBL" id="KAF2074343.1"/>
    </source>
</evidence>
<dbReference type="InterPro" id="IPR038275">
    <property type="entry name" value="Nuf2_N_sf"/>
</dbReference>
<dbReference type="OrthoDB" id="8194677at2759"/>
<dbReference type="EMBL" id="AJWJ01000152">
    <property type="protein sequence ID" value="KAF2074343.1"/>
    <property type="molecule type" value="Genomic_DNA"/>
</dbReference>
<organism evidence="11 12">
    <name type="scientific">Polysphondylium violaceum</name>
    <dbReference type="NCBI Taxonomy" id="133409"/>
    <lineage>
        <taxon>Eukaryota</taxon>
        <taxon>Amoebozoa</taxon>
        <taxon>Evosea</taxon>
        <taxon>Eumycetozoa</taxon>
        <taxon>Dictyostelia</taxon>
        <taxon>Dictyosteliales</taxon>
        <taxon>Dictyosteliaceae</taxon>
        <taxon>Polysphondylium</taxon>
    </lineage>
</organism>
<comment type="subcellular location">
    <subcellularLocation>
        <location evidence="1">Chromosome</location>
        <location evidence="1">Centromere</location>
    </subcellularLocation>
</comment>
<feature type="coiled-coil region" evidence="9">
    <location>
        <begin position="166"/>
        <end position="260"/>
    </location>
</feature>
<comment type="similarity">
    <text evidence="2">Belongs to the NUF2 family.</text>
</comment>
<protein>
    <recommendedName>
        <fullName evidence="10">Kinetochore protein Nuf2 N-terminal domain-containing protein</fullName>
    </recommendedName>
</protein>
<gene>
    <name evidence="11" type="ORF">CYY_004364</name>
</gene>
<evidence type="ECO:0000313" key="12">
    <source>
        <dbReference type="Proteomes" id="UP000695562"/>
    </source>
</evidence>
<evidence type="ECO:0000256" key="1">
    <source>
        <dbReference type="ARBA" id="ARBA00004584"/>
    </source>
</evidence>
<dbReference type="Proteomes" id="UP000695562">
    <property type="component" value="Unassembled WGS sequence"/>
</dbReference>
<dbReference type="GO" id="GO:0031262">
    <property type="term" value="C:Ndc80 complex"/>
    <property type="evidence" value="ECO:0007669"/>
    <property type="project" value="InterPro"/>
</dbReference>
<feature type="coiled-coil region" evidence="9">
    <location>
        <begin position="355"/>
        <end position="403"/>
    </location>
</feature>
<evidence type="ECO:0000256" key="7">
    <source>
        <dbReference type="ARBA" id="ARBA00023306"/>
    </source>
</evidence>
<proteinExistence type="inferred from homology"/>
<evidence type="ECO:0000256" key="2">
    <source>
        <dbReference type="ARBA" id="ARBA00005498"/>
    </source>
</evidence>
<comment type="caution">
    <text evidence="11">The sequence shown here is derived from an EMBL/GenBank/DDBJ whole genome shotgun (WGS) entry which is preliminary data.</text>
</comment>
<evidence type="ECO:0000256" key="5">
    <source>
        <dbReference type="ARBA" id="ARBA00022776"/>
    </source>
</evidence>
<name>A0A8J4PTH0_9MYCE</name>
<evidence type="ECO:0000256" key="6">
    <source>
        <dbReference type="ARBA" id="ARBA00023054"/>
    </source>
</evidence>
<feature type="domain" description="Kinetochore protein Nuf2 N-terminal" evidence="10">
    <location>
        <begin position="16"/>
        <end position="129"/>
    </location>
</feature>
<evidence type="ECO:0000256" key="3">
    <source>
        <dbReference type="ARBA" id="ARBA00022454"/>
    </source>
</evidence>
<keyword evidence="6 9" id="KW-0175">Coiled coil</keyword>
<dbReference type="GO" id="GO:0051301">
    <property type="term" value="P:cell division"/>
    <property type="evidence" value="ECO:0007669"/>
    <property type="project" value="UniProtKB-KW"/>
</dbReference>
<dbReference type="InterPro" id="IPR005549">
    <property type="entry name" value="Kinetochore_Nuf2_N"/>
</dbReference>